<feature type="compositionally biased region" description="Basic and acidic residues" evidence="1">
    <location>
        <begin position="597"/>
        <end position="611"/>
    </location>
</feature>
<evidence type="ECO:0000256" key="1">
    <source>
        <dbReference type="SAM" id="MobiDB-lite"/>
    </source>
</evidence>
<dbReference type="RefSeq" id="WP_200391998.1">
    <property type="nucleotide sequence ID" value="NZ_JAENIO010000026.1"/>
</dbReference>
<feature type="domain" description="Transglutaminase-like" evidence="2">
    <location>
        <begin position="173"/>
        <end position="250"/>
    </location>
</feature>
<dbReference type="InterPro" id="IPR013589">
    <property type="entry name" value="Bac_transglu_N"/>
</dbReference>
<dbReference type="AlphaFoldDB" id="A0A934RMK3"/>
<dbReference type="SMART" id="SM00460">
    <property type="entry name" value="TGc"/>
    <property type="match status" value="1"/>
</dbReference>
<evidence type="ECO:0000259" key="2">
    <source>
        <dbReference type="SMART" id="SM00460"/>
    </source>
</evidence>
<organism evidence="3 4">
    <name type="scientific">Roseibacillus ishigakijimensis</name>
    <dbReference type="NCBI Taxonomy" id="454146"/>
    <lineage>
        <taxon>Bacteria</taxon>
        <taxon>Pseudomonadati</taxon>
        <taxon>Verrucomicrobiota</taxon>
        <taxon>Verrucomicrobiia</taxon>
        <taxon>Verrucomicrobiales</taxon>
        <taxon>Verrucomicrobiaceae</taxon>
        <taxon>Roseibacillus</taxon>
    </lineage>
</organism>
<dbReference type="SUPFAM" id="SSF54001">
    <property type="entry name" value="Cysteine proteinases"/>
    <property type="match status" value="1"/>
</dbReference>
<evidence type="ECO:0000313" key="4">
    <source>
        <dbReference type="Proteomes" id="UP000604083"/>
    </source>
</evidence>
<dbReference type="Pfam" id="PF09899">
    <property type="entry name" value="DUF2126"/>
    <property type="match status" value="1"/>
</dbReference>
<comment type="caution">
    <text evidence="3">The sequence shown here is derived from an EMBL/GenBank/DDBJ whole genome shotgun (WGS) entry which is preliminary data.</text>
</comment>
<reference evidence="3" key="1">
    <citation type="submission" date="2021-01" db="EMBL/GenBank/DDBJ databases">
        <title>Modified the classification status of verrucomicrobia.</title>
        <authorList>
            <person name="Feng X."/>
        </authorList>
    </citation>
    <scope>NUCLEOTIDE SEQUENCE</scope>
    <source>
        <strain evidence="3">KCTC 12986</strain>
    </source>
</reference>
<gene>
    <name evidence="3" type="ORF">JIN78_10865</name>
</gene>
<dbReference type="Gene3D" id="3.10.620.30">
    <property type="match status" value="1"/>
</dbReference>
<dbReference type="Pfam" id="PF08379">
    <property type="entry name" value="Bact_transglu_N"/>
    <property type="match status" value="1"/>
</dbReference>
<feature type="region of interest" description="Disordered" evidence="1">
    <location>
        <begin position="577"/>
        <end position="611"/>
    </location>
</feature>
<dbReference type="InterPro" id="IPR002931">
    <property type="entry name" value="Transglutaminase-like"/>
</dbReference>
<dbReference type="InterPro" id="IPR018667">
    <property type="entry name" value="DUF2126"/>
</dbReference>
<protein>
    <submittedName>
        <fullName evidence="3">Transglutaminase family protein</fullName>
    </submittedName>
</protein>
<dbReference type="InterPro" id="IPR038765">
    <property type="entry name" value="Papain-like_cys_pep_sf"/>
</dbReference>
<name>A0A934RMK3_9BACT</name>
<evidence type="ECO:0000313" key="3">
    <source>
        <dbReference type="EMBL" id="MBK1834562.1"/>
    </source>
</evidence>
<dbReference type="Proteomes" id="UP000604083">
    <property type="component" value="Unassembled WGS sequence"/>
</dbReference>
<accession>A0A934RMK3</accession>
<dbReference type="PANTHER" id="PTHR33490:SF1">
    <property type="entry name" value="SLL1233 PROTEIN"/>
    <property type="match status" value="1"/>
</dbReference>
<dbReference type="PANTHER" id="PTHR33490">
    <property type="entry name" value="BLR5614 PROTEIN-RELATED"/>
    <property type="match status" value="1"/>
</dbReference>
<dbReference type="Pfam" id="PF01841">
    <property type="entry name" value="Transglut_core"/>
    <property type="match status" value="1"/>
</dbReference>
<keyword evidence="4" id="KW-1185">Reference proteome</keyword>
<sequence>MSIHCSLHHVTSYKYKKPVTLGPQVVRLRPAAHSRTPIPAYSLKVTPEKHFINWQQDPQGNYLARLVFPEPVTELKLEVDLVADLSPINPFDFFLEDCAESYPIGYPRELKEDLKPYLATGKSSPLFDKFMSQLPIEKGMLTNDFMIAVNQAVNQAVDYGIRLEPGVQTPEETLQKRKGSCRDSAWLLVHVMRHLGVAARFCSGYIIQLTADQKPIDDGPSGPEEDFTDLHAWTEIYLPGAGWVGLDPTSGLLAGEGQIPLCGSADYINAAPLSGSIVTTEEVECAFDFAMEIKRIKETPRTTLPYTEEQSAAIEALGHELDKQIERQDIRLTMGGEPTFVSATEMEAAEWNTEALGETKERYADQLLRRLYKKFSPGGFLFHGQGKWYPGEQLPRWAYSSYWRRDGQAIWTDPGLFARQEENYGHTIKDSEAFTHLLAKNLGLPTDYIRPGFEDLYYYLWKERRLPMNVTVKDPRLKDELARRKIAEVFDKGLGSEVGHLLPIARGLYPEEWLTGPWFLGTEEMFLSPGNHPMGYRLPIDGLPWAKITDQPYLEPYDPAIPRSPFPEERLVPPALRGAGSPLMQNPFDERESPEEREERLAGEAEERKRRRDELIRELQERQRNAVLTPPEMNQSAKGQLRTGLVVEPREGRLNIFFPPLTDAGSYLELVAAVEETAKELGTPVRLEGYKPPSDPRLNSFSVTPDPGVIEVNIHPSQSWQEIVDKTKILYEEARFCGLGTEKYLQDGRHSGTGGGNHIVIGGEKPLDSPFLRRPDLLRSLITYFNNHPSLSYLFSGMFVGPTSQAPRLDEARPEQLYELETAFGALPETNTVLTNSQWLVDRVLRNHLVDMTGNTHRAELCIDKLFSPDSPTGRLGLVEMRGFEMPPHPDMSLAQQLLVRGLLSRFWDQPYTAKLERWNTRLHDRWMLPHFLEDDLNDVVEDLQGHGLAFDPAWFKPHLEFRMPFIGELDHRNIHLEVRTAIEPWNVLGEETASFGTARYVDSSVERVQVKLSNLTEKRHLLTANGIPVPLHPTGRAGEYVAGVRFRAWKPFSALHPTKPINSPLTFDLVDTWNQRSLAACQYHVVHPGGRAYDDFPLNAFVAESRRRSRFFEMGKTPGTIDPPQPDINPDFPLTLDLQRYF</sequence>
<proteinExistence type="predicted"/>
<dbReference type="EMBL" id="JAENIO010000026">
    <property type="protein sequence ID" value="MBK1834562.1"/>
    <property type="molecule type" value="Genomic_DNA"/>
</dbReference>